<dbReference type="Gene3D" id="3.30.70.270">
    <property type="match status" value="1"/>
</dbReference>
<dbReference type="InterPro" id="IPR000014">
    <property type="entry name" value="PAS"/>
</dbReference>
<dbReference type="CDD" id="cd00130">
    <property type="entry name" value="PAS"/>
    <property type="match status" value="2"/>
</dbReference>
<evidence type="ECO:0000259" key="1">
    <source>
        <dbReference type="PROSITE" id="PS50887"/>
    </source>
</evidence>
<dbReference type="SMART" id="SM00267">
    <property type="entry name" value="GGDEF"/>
    <property type="match status" value="1"/>
</dbReference>
<dbReference type="SMART" id="SM00091">
    <property type="entry name" value="PAS"/>
    <property type="match status" value="3"/>
</dbReference>
<dbReference type="NCBIfam" id="TIGR00229">
    <property type="entry name" value="sensory_box"/>
    <property type="match status" value="2"/>
</dbReference>
<dbReference type="PANTHER" id="PTHR44757:SF2">
    <property type="entry name" value="BIOFILM ARCHITECTURE MAINTENANCE PROTEIN MBAA"/>
    <property type="match status" value="1"/>
</dbReference>
<dbReference type="SUPFAM" id="SSF55785">
    <property type="entry name" value="PYP-like sensor domain (PAS domain)"/>
    <property type="match status" value="3"/>
</dbReference>
<dbReference type="PANTHER" id="PTHR44757">
    <property type="entry name" value="DIGUANYLATE CYCLASE DGCP"/>
    <property type="match status" value="1"/>
</dbReference>
<dbReference type="Pfam" id="PF00990">
    <property type="entry name" value="GGDEF"/>
    <property type="match status" value="1"/>
</dbReference>
<evidence type="ECO:0000313" key="3">
    <source>
        <dbReference type="Proteomes" id="UP000465866"/>
    </source>
</evidence>
<dbReference type="Pfam" id="PF13188">
    <property type="entry name" value="PAS_8"/>
    <property type="match status" value="1"/>
</dbReference>
<name>A0A7I7KYK0_9MYCO</name>
<dbReference type="InterPro" id="IPR043128">
    <property type="entry name" value="Rev_trsase/Diguanyl_cyclase"/>
</dbReference>
<proteinExistence type="predicted"/>
<feature type="domain" description="GGDEF" evidence="1">
    <location>
        <begin position="415"/>
        <end position="556"/>
    </location>
</feature>
<dbReference type="NCBIfam" id="TIGR00254">
    <property type="entry name" value="GGDEF"/>
    <property type="match status" value="1"/>
</dbReference>
<dbReference type="CDD" id="cd01949">
    <property type="entry name" value="GGDEF"/>
    <property type="match status" value="1"/>
</dbReference>
<dbReference type="SUPFAM" id="SSF55073">
    <property type="entry name" value="Nucleotide cyclase"/>
    <property type="match status" value="1"/>
</dbReference>
<dbReference type="Pfam" id="PF13426">
    <property type="entry name" value="PAS_9"/>
    <property type="match status" value="1"/>
</dbReference>
<sequence>MTVSALKQIDHTQRHTPAELAIAGAGGQQYQLLVDHSPVAICVHVDGRYVYVNETLVRNMAARSADQLLGRKITDFVHPDSLAAVRQHIASRREYGDRTPPLEMMIVTLDGATRAVEALAIRTRWEGRPAHKVVFRDLTMQKATEANLRFQAALVAHVSDAIISTTTSGYVTSWNPAAEVIYRRPAVDALGLPIGGVLGADLDLAAIVASGGVVHTTHRVGDGSELTVRVSVSRMDDGFVVSCANQTALRRAERQCQMVVASLQEGVVVITADGTVESVNPATLRIFGAPVAGVDIVEFAKVAEVSVYDANGRLLSWDERPVMETLKRSPRRGCIYGLDRLSDGERIWVSINWSLLDPADPERSSVLMSIVDITEQHNAHQQLAYQATHDVLTGLPNRAHLVALINDAIGSAEYRWGAVLFIDLDKFKVINDELGHHAGDTVLEVASQRLRAALGPDDIVGRVGGDEFVALLAAPIQRVKVNALVRRLHTALRKPIRIRDEGPCAPTIRAHVSASIGVVAVQPDEQRCAAEMLRAADAAMYRAKETGAATCHSSDAADVVVRRQKPNRRAAQPVRAGMTG</sequence>
<keyword evidence="3" id="KW-1185">Reference proteome</keyword>
<dbReference type="InterPro" id="IPR029787">
    <property type="entry name" value="Nucleotide_cyclase"/>
</dbReference>
<dbReference type="Gene3D" id="3.30.450.20">
    <property type="entry name" value="PAS domain"/>
    <property type="match status" value="3"/>
</dbReference>
<dbReference type="InterPro" id="IPR000160">
    <property type="entry name" value="GGDEF_dom"/>
</dbReference>
<dbReference type="InterPro" id="IPR035965">
    <property type="entry name" value="PAS-like_dom_sf"/>
</dbReference>
<dbReference type="Proteomes" id="UP000465866">
    <property type="component" value="Chromosome"/>
</dbReference>
<dbReference type="EMBL" id="AP022569">
    <property type="protein sequence ID" value="BBX47145.1"/>
    <property type="molecule type" value="Genomic_DNA"/>
</dbReference>
<protein>
    <recommendedName>
        <fullName evidence="1">GGDEF domain-containing protein</fullName>
    </recommendedName>
</protein>
<dbReference type="PROSITE" id="PS50887">
    <property type="entry name" value="GGDEF"/>
    <property type="match status" value="1"/>
</dbReference>
<dbReference type="RefSeq" id="WP_232064602.1">
    <property type="nucleotide sequence ID" value="NZ_AP022569.1"/>
</dbReference>
<dbReference type="InterPro" id="IPR052155">
    <property type="entry name" value="Biofilm_reg_signaling"/>
</dbReference>
<reference evidence="2 3" key="1">
    <citation type="journal article" date="2019" name="Emerg. Microbes Infect.">
        <title>Comprehensive subspecies identification of 175 nontuberculous mycobacteria species based on 7547 genomic profiles.</title>
        <authorList>
            <person name="Matsumoto Y."/>
            <person name="Kinjo T."/>
            <person name="Motooka D."/>
            <person name="Nabeya D."/>
            <person name="Jung N."/>
            <person name="Uechi K."/>
            <person name="Horii T."/>
            <person name="Iida T."/>
            <person name="Fujita J."/>
            <person name="Nakamura S."/>
        </authorList>
    </citation>
    <scope>NUCLEOTIDE SEQUENCE [LARGE SCALE GENOMIC DNA]</scope>
    <source>
        <strain evidence="2 3">JCM 12404</strain>
    </source>
</reference>
<accession>A0A7I7KYK0</accession>
<gene>
    <name evidence="2" type="ORF">MCOO_31600</name>
</gene>
<dbReference type="KEGG" id="mcoo:MCOO_31600"/>
<dbReference type="AlphaFoldDB" id="A0A7I7KYK0"/>
<organism evidence="2 3">
    <name type="scientific">Mycobacterium cookii</name>
    <dbReference type="NCBI Taxonomy" id="1775"/>
    <lineage>
        <taxon>Bacteria</taxon>
        <taxon>Bacillati</taxon>
        <taxon>Actinomycetota</taxon>
        <taxon>Actinomycetes</taxon>
        <taxon>Mycobacteriales</taxon>
        <taxon>Mycobacteriaceae</taxon>
        <taxon>Mycobacterium</taxon>
    </lineage>
</organism>
<evidence type="ECO:0000313" key="2">
    <source>
        <dbReference type="EMBL" id="BBX47145.1"/>
    </source>
</evidence>